<dbReference type="Pfam" id="PF01925">
    <property type="entry name" value="TauE"/>
    <property type="match status" value="1"/>
</dbReference>
<proteinExistence type="inferred from homology"/>
<evidence type="ECO:0000313" key="6">
    <source>
        <dbReference type="EMBL" id="MSN96840.1"/>
    </source>
</evidence>
<organism evidence="6 7">
    <name type="scientific">Campylobacter portucalensis</name>
    <dbReference type="NCBI Taxonomy" id="2608384"/>
    <lineage>
        <taxon>Bacteria</taxon>
        <taxon>Pseudomonadati</taxon>
        <taxon>Campylobacterota</taxon>
        <taxon>Epsilonproteobacteria</taxon>
        <taxon>Campylobacterales</taxon>
        <taxon>Campylobacteraceae</taxon>
        <taxon>Campylobacter</taxon>
    </lineage>
</organism>
<feature type="transmembrane region" description="Helical" evidence="5">
    <location>
        <begin position="5"/>
        <end position="27"/>
    </location>
</feature>
<keyword evidence="7" id="KW-1185">Reference proteome</keyword>
<name>A0A6L5WI15_9BACT</name>
<evidence type="ECO:0000256" key="1">
    <source>
        <dbReference type="ARBA" id="ARBA00004141"/>
    </source>
</evidence>
<accession>A0A6L5WI15</accession>
<gene>
    <name evidence="6" type="ORF">F1B92_06635</name>
</gene>
<dbReference type="EMBL" id="VWSJ01000027">
    <property type="protein sequence ID" value="MSN96840.1"/>
    <property type="molecule type" value="Genomic_DNA"/>
</dbReference>
<dbReference type="Proteomes" id="UP000476338">
    <property type="component" value="Unassembled WGS sequence"/>
</dbReference>
<keyword evidence="5" id="KW-1003">Cell membrane</keyword>
<sequence>MENLFLEIVLFAIFGIAIGMISGFFGIGGGSFVSPLMLAFGYDIKTAIGISIMQMVFSSVFGSVVNYKAGKLKINDGLSVGIGGLVGAFFSGFIVKNIPSIYLEIGLTFALFICILKFFVTIENGKNEINSRFLLFVIGFLIGMFAISMGIGGAMFLTPILVGFMGYDLKKAVSMGLFFVIFSSISGLISMMINGFVNYKYGFLLGIGSLVGVYFGVKMSHMVEKNLQKKLLLVLYLVMFILMVKQIFFN</sequence>
<feature type="transmembrane region" description="Helical" evidence="5">
    <location>
        <begin position="231"/>
        <end position="249"/>
    </location>
</feature>
<dbReference type="InterPro" id="IPR051598">
    <property type="entry name" value="TSUP/Inactive_protease-like"/>
</dbReference>
<protein>
    <recommendedName>
        <fullName evidence="5">Probable membrane transporter protein</fullName>
    </recommendedName>
</protein>
<comment type="subcellular location">
    <subcellularLocation>
        <location evidence="5">Cell membrane</location>
        <topology evidence="5">Multi-pass membrane protein</topology>
    </subcellularLocation>
    <subcellularLocation>
        <location evidence="1">Membrane</location>
        <topology evidence="1">Multi-pass membrane protein</topology>
    </subcellularLocation>
</comment>
<keyword evidence="3 5" id="KW-1133">Transmembrane helix</keyword>
<comment type="similarity">
    <text evidence="5">Belongs to the 4-toluene sulfonate uptake permease (TSUP) (TC 2.A.102) family.</text>
</comment>
<dbReference type="InterPro" id="IPR002781">
    <property type="entry name" value="TM_pro_TauE-like"/>
</dbReference>
<feature type="transmembrane region" description="Helical" evidence="5">
    <location>
        <begin position="133"/>
        <end position="166"/>
    </location>
</feature>
<feature type="transmembrane region" description="Helical" evidence="5">
    <location>
        <begin position="172"/>
        <end position="189"/>
    </location>
</feature>
<feature type="transmembrane region" description="Helical" evidence="5">
    <location>
        <begin position="47"/>
        <end position="65"/>
    </location>
</feature>
<dbReference type="AlphaFoldDB" id="A0A6L5WI15"/>
<keyword evidence="2 5" id="KW-0812">Transmembrane</keyword>
<evidence type="ECO:0000256" key="4">
    <source>
        <dbReference type="ARBA" id="ARBA00023136"/>
    </source>
</evidence>
<comment type="caution">
    <text evidence="6">The sequence shown here is derived from an EMBL/GenBank/DDBJ whole genome shotgun (WGS) entry which is preliminary data.</text>
</comment>
<feature type="transmembrane region" description="Helical" evidence="5">
    <location>
        <begin position="201"/>
        <end position="219"/>
    </location>
</feature>
<reference evidence="6 7" key="2">
    <citation type="submission" date="2020-03" db="EMBL/GenBank/DDBJ databases">
        <title>Campylobacter portucalensis sp. nov., a new species of Campylobacter isolated from the reproductive tract of bulls.</title>
        <authorList>
            <person name="Silva M.F."/>
            <person name="Pereira G."/>
            <person name="Carneiro C."/>
            <person name="Hemphill A."/>
            <person name="Mateus L."/>
            <person name="Lopes-Da-Costa L."/>
            <person name="Silva E."/>
        </authorList>
    </citation>
    <scope>NUCLEOTIDE SEQUENCE [LARGE SCALE GENOMIC DNA]</scope>
    <source>
        <strain evidence="6 7">FMV-PI01</strain>
    </source>
</reference>
<dbReference type="GO" id="GO:0005886">
    <property type="term" value="C:plasma membrane"/>
    <property type="evidence" value="ECO:0007669"/>
    <property type="project" value="UniProtKB-SubCell"/>
</dbReference>
<evidence type="ECO:0000256" key="3">
    <source>
        <dbReference type="ARBA" id="ARBA00022989"/>
    </source>
</evidence>
<dbReference type="PANTHER" id="PTHR43701:SF2">
    <property type="entry name" value="MEMBRANE TRANSPORTER PROTEIN YJNA-RELATED"/>
    <property type="match status" value="1"/>
</dbReference>
<keyword evidence="4 5" id="KW-0472">Membrane</keyword>
<feature type="transmembrane region" description="Helical" evidence="5">
    <location>
        <begin position="77"/>
        <end position="95"/>
    </location>
</feature>
<evidence type="ECO:0000313" key="7">
    <source>
        <dbReference type="Proteomes" id="UP000476338"/>
    </source>
</evidence>
<reference evidence="6 7" key="1">
    <citation type="submission" date="2019-09" db="EMBL/GenBank/DDBJ databases">
        <authorList>
            <person name="Silva M."/>
            <person name="Pereira G."/>
            <person name="Lopes-Da-Costa L."/>
            <person name="Silva E."/>
        </authorList>
    </citation>
    <scope>NUCLEOTIDE SEQUENCE [LARGE SCALE GENOMIC DNA]</scope>
    <source>
        <strain evidence="6 7">FMV-PI01</strain>
    </source>
</reference>
<evidence type="ECO:0000256" key="2">
    <source>
        <dbReference type="ARBA" id="ARBA00022692"/>
    </source>
</evidence>
<evidence type="ECO:0000256" key="5">
    <source>
        <dbReference type="RuleBase" id="RU363041"/>
    </source>
</evidence>
<dbReference type="PANTHER" id="PTHR43701">
    <property type="entry name" value="MEMBRANE TRANSPORTER PROTEIN MJ0441-RELATED"/>
    <property type="match status" value="1"/>
</dbReference>
<dbReference type="RefSeq" id="WP_154571103.1">
    <property type="nucleotide sequence ID" value="NZ_VWSJ01000027.1"/>
</dbReference>
<feature type="transmembrane region" description="Helical" evidence="5">
    <location>
        <begin position="101"/>
        <end position="121"/>
    </location>
</feature>